<dbReference type="Gene3D" id="3.30.450.20">
    <property type="entry name" value="PAS domain"/>
    <property type="match status" value="1"/>
</dbReference>
<evidence type="ECO:0000256" key="1">
    <source>
        <dbReference type="ARBA" id="ARBA00000085"/>
    </source>
</evidence>
<dbReference type="InterPro" id="IPR036890">
    <property type="entry name" value="HATPase_C_sf"/>
</dbReference>
<dbReference type="Gene3D" id="3.30.565.10">
    <property type="entry name" value="Histidine kinase-like ATPase, C-terminal domain"/>
    <property type="match status" value="1"/>
</dbReference>
<evidence type="ECO:0000256" key="6">
    <source>
        <dbReference type="ARBA" id="ARBA00022777"/>
    </source>
</evidence>
<keyword evidence="3" id="KW-0597">Phosphoprotein</keyword>
<feature type="transmembrane region" description="Helical" evidence="8">
    <location>
        <begin position="16"/>
        <end position="35"/>
    </location>
</feature>
<gene>
    <name evidence="10" type="ORF">FEV53_08045</name>
</gene>
<organism evidence="10 11">
    <name type="scientific">Palleronia caenipelagi</name>
    <dbReference type="NCBI Taxonomy" id="2489174"/>
    <lineage>
        <taxon>Bacteria</taxon>
        <taxon>Pseudomonadati</taxon>
        <taxon>Pseudomonadota</taxon>
        <taxon>Alphaproteobacteria</taxon>
        <taxon>Rhodobacterales</taxon>
        <taxon>Roseobacteraceae</taxon>
        <taxon>Palleronia</taxon>
    </lineage>
</organism>
<feature type="transmembrane region" description="Helical" evidence="8">
    <location>
        <begin position="250"/>
        <end position="267"/>
    </location>
</feature>
<evidence type="ECO:0000256" key="4">
    <source>
        <dbReference type="ARBA" id="ARBA00022679"/>
    </source>
</evidence>
<dbReference type="Proteomes" id="UP000318590">
    <property type="component" value="Unassembled WGS sequence"/>
</dbReference>
<sequence length="573" mass="63357">MLLPVKMTDGLNRLDVRVVFLLGIALLPIGMIAMVQTHRVIQDARATAEQSLISATVNAAQSERESVMQMRGSARMLAEAIPALMTQPEVCSRTLSRFAEQTSAVEFAGYVDETGIVRCSSAGTGMDLSQTLTHKDFEAAPLSSIRSVRAGDGKRTLLAIAEPLVMPNGEEGYALVHVPRRSIRRQEDGMQVSGPQYITAFTRAGHVLWDSDNIASEEGDFPANTTLESLTVSGEAKVFRADSIAGQSQIYVIAPLLQGNIYTMAVWHPDAIPESPLTTSTALLFPLIMWLATIWVAYLAVHRLVIRHIRRIRMRIRAFTSNRRVFGIDYEPDTPSDIREVADAFQVLTERIVMDEAELENSLHEKDVLLKEVHHRVKNNLQLIASLTNMQLRKTETPETRFVLQRLQDRVHSLAAIHQSLYEASVLSRVSTGELIRDLAQQVFDRSALLGAEVDRTIEVADIPLYPDQAVPLSLLVAEALTNAMKYVGKPPDGQPWVSFILAPLDDGRVRLRIGNSVGEPLVDEPQFSSGLGTQLIQAFTLQLGAQIVVTREDDAYITEIRFTPSDFSPESA</sequence>
<dbReference type="PANTHER" id="PTHR41523">
    <property type="entry name" value="TWO-COMPONENT SYSTEM SENSOR PROTEIN"/>
    <property type="match status" value="1"/>
</dbReference>
<protein>
    <recommendedName>
        <fullName evidence="2">histidine kinase</fullName>
        <ecNumber evidence="2">2.7.13.3</ecNumber>
    </recommendedName>
</protein>
<dbReference type="PANTHER" id="PTHR41523:SF8">
    <property type="entry name" value="ETHYLENE RESPONSE SENSOR PROTEIN"/>
    <property type="match status" value="1"/>
</dbReference>
<evidence type="ECO:0000313" key="11">
    <source>
        <dbReference type="Proteomes" id="UP000318590"/>
    </source>
</evidence>
<evidence type="ECO:0000256" key="8">
    <source>
        <dbReference type="SAM" id="Phobius"/>
    </source>
</evidence>
<keyword evidence="8" id="KW-1133">Transmembrane helix</keyword>
<accession>A0A547Q5L7</accession>
<dbReference type="EMBL" id="VFSV01000010">
    <property type="protein sequence ID" value="TRD21682.1"/>
    <property type="molecule type" value="Genomic_DNA"/>
</dbReference>
<feature type="domain" description="Signal transduction histidine kinase subgroup 2 dimerisation and phosphoacceptor" evidence="9">
    <location>
        <begin position="372"/>
        <end position="445"/>
    </location>
</feature>
<keyword evidence="4" id="KW-0808">Transferase</keyword>
<keyword evidence="8" id="KW-0812">Transmembrane</keyword>
<dbReference type="EC" id="2.7.13.3" evidence="2"/>
<evidence type="ECO:0000256" key="5">
    <source>
        <dbReference type="ARBA" id="ARBA00022741"/>
    </source>
</evidence>
<dbReference type="GO" id="GO:0004673">
    <property type="term" value="F:protein histidine kinase activity"/>
    <property type="evidence" value="ECO:0007669"/>
    <property type="project" value="UniProtKB-EC"/>
</dbReference>
<proteinExistence type="predicted"/>
<keyword evidence="6 10" id="KW-0418">Kinase</keyword>
<keyword evidence="7" id="KW-0067">ATP-binding</keyword>
<dbReference type="GO" id="GO:0005524">
    <property type="term" value="F:ATP binding"/>
    <property type="evidence" value="ECO:0007669"/>
    <property type="project" value="UniProtKB-KW"/>
</dbReference>
<dbReference type="RefSeq" id="WP_142834292.1">
    <property type="nucleotide sequence ID" value="NZ_VFSV01000010.1"/>
</dbReference>
<comment type="caution">
    <text evidence="10">The sequence shown here is derived from an EMBL/GenBank/DDBJ whole genome shotgun (WGS) entry which is preliminary data.</text>
</comment>
<keyword evidence="8" id="KW-0472">Membrane</keyword>
<evidence type="ECO:0000256" key="7">
    <source>
        <dbReference type="ARBA" id="ARBA00022840"/>
    </source>
</evidence>
<comment type="catalytic activity">
    <reaction evidence="1">
        <text>ATP + protein L-histidine = ADP + protein N-phospho-L-histidine.</text>
        <dbReference type="EC" id="2.7.13.3"/>
    </reaction>
</comment>
<name>A0A547Q5L7_9RHOB</name>
<keyword evidence="5" id="KW-0547">Nucleotide-binding</keyword>
<dbReference type="AlphaFoldDB" id="A0A547Q5L7"/>
<dbReference type="OrthoDB" id="9767435at2"/>
<feature type="transmembrane region" description="Helical" evidence="8">
    <location>
        <begin position="287"/>
        <end position="306"/>
    </location>
</feature>
<evidence type="ECO:0000256" key="2">
    <source>
        <dbReference type="ARBA" id="ARBA00012438"/>
    </source>
</evidence>
<evidence type="ECO:0000256" key="3">
    <source>
        <dbReference type="ARBA" id="ARBA00022553"/>
    </source>
</evidence>
<evidence type="ECO:0000259" key="9">
    <source>
        <dbReference type="Pfam" id="PF07568"/>
    </source>
</evidence>
<dbReference type="SUPFAM" id="SSF55874">
    <property type="entry name" value="ATPase domain of HSP90 chaperone/DNA topoisomerase II/histidine kinase"/>
    <property type="match status" value="1"/>
</dbReference>
<evidence type="ECO:0000313" key="10">
    <source>
        <dbReference type="EMBL" id="TRD21682.1"/>
    </source>
</evidence>
<reference evidence="10 11" key="1">
    <citation type="submission" date="2019-06" db="EMBL/GenBank/DDBJ databases">
        <title>Paenimaribius caenipelagi gen. nov., sp. nov., isolated from a tidal flat.</title>
        <authorList>
            <person name="Yoon J.-H."/>
        </authorList>
    </citation>
    <scope>NUCLEOTIDE SEQUENCE [LARGE SCALE GENOMIC DNA]</scope>
    <source>
        <strain evidence="10 11">JBTF-M29</strain>
    </source>
</reference>
<dbReference type="InterPro" id="IPR011495">
    <property type="entry name" value="Sig_transdc_His_kin_sub2_dim/P"/>
</dbReference>
<dbReference type="Pfam" id="PF07568">
    <property type="entry name" value="HisKA_2"/>
    <property type="match status" value="1"/>
</dbReference>
<keyword evidence="11" id="KW-1185">Reference proteome</keyword>